<evidence type="ECO:0000256" key="1">
    <source>
        <dbReference type="SAM" id="MobiDB-lite"/>
    </source>
</evidence>
<accession>A0A840XVR1</accession>
<organism evidence="2 3">
    <name type="scientific">Neoroseomonas alkaliterrae</name>
    <dbReference type="NCBI Taxonomy" id="1452450"/>
    <lineage>
        <taxon>Bacteria</taxon>
        <taxon>Pseudomonadati</taxon>
        <taxon>Pseudomonadota</taxon>
        <taxon>Alphaproteobacteria</taxon>
        <taxon>Acetobacterales</taxon>
        <taxon>Acetobacteraceae</taxon>
        <taxon>Neoroseomonas</taxon>
    </lineage>
</organism>
<name>A0A840XVR1_9PROT</name>
<gene>
    <name evidence="2" type="ORF">FHS88_003352</name>
</gene>
<comment type="caution">
    <text evidence="2">The sequence shown here is derived from an EMBL/GenBank/DDBJ whole genome shotgun (WGS) entry which is preliminary data.</text>
</comment>
<evidence type="ECO:0000313" key="3">
    <source>
        <dbReference type="Proteomes" id="UP000562254"/>
    </source>
</evidence>
<dbReference type="AlphaFoldDB" id="A0A840XVR1"/>
<proteinExistence type="predicted"/>
<protein>
    <submittedName>
        <fullName evidence="2">Uncharacterized protein</fullName>
    </submittedName>
</protein>
<sequence length="198" mass="21516">MEAAVNPLHRPPHCARVRDIAADQGGAGGEVLDPAGGEVVENDDLIPAGDERLREMRADEAAPTSDEMTRQEEDPPAMRSMGSGGKRRKGVGMLGGEEPDVNVPTRQLDRHWIATKAETQHNFSSFSGSSGVSLAIRLQVGRIKIEADRSQMAVNNETTMNSYKSHACERRCHWHIHPVRGTYGCVSRVTKSSISGGF</sequence>
<evidence type="ECO:0000313" key="2">
    <source>
        <dbReference type="EMBL" id="MBB5691200.1"/>
    </source>
</evidence>
<dbReference type="Proteomes" id="UP000562254">
    <property type="component" value="Unassembled WGS sequence"/>
</dbReference>
<reference evidence="2 3" key="1">
    <citation type="submission" date="2020-08" db="EMBL/GenBank/DDBJ databases">
        <title>Genomic Encyclopedia of Type Strains, Phase IV (KMG-IV): sequencing the most valuable type-strain genomes for metagenomic binning, comparative biology and taxonomic classification.</title>
        <authorList>
            <person name="Goeker M."/>
        </authorList>
    </citation>
    <scope>NUCLEOTIDE SEQUENCE [LARGE SCALE GENOMIC DNA]</scope>
    <source>
        <strain evidence="2 3">DSM 25895</strain>
    </source>
</reference>
<dbReference type="EMBL" id="JACIJE010000010">
    <property type="protein sequence ID" value="MBB5691200.1"/>
    <property type="molecule type" value="Genomic_DNA"/>
</dbReference>
<feature type="region of interest" description="Disordered" evidence="1">
    <location>
        <begin position="55"/>
        <end position="102"/>
    </location>
</feature>
<keyword evidence="3" id="KW-1185">Reference proteome</keyword>